<dbReference type="Gene3D" id="2.60.120.200">
    <property type="match status" value="1"/>
</dbReference>
<dbReference type="InterPro" id="IPR025975">
    <property type="entry name" value="Polysacc_lyase"/>
</dbReference>
<dbReference type="EMBL" id="JAKFFV010000021">
    <property type="protein sequence ID" value="MCF2501477.1"/>
    <property type="molecule type" value="Genomic_DNA"/>
</dbReference>
<dbReference type="Pfam" id="PF14099">
    <property type="entry name" value="Polysacc_lyase"/>
    <property type="match status" value="1"/>
</dbReference>
<protein>
    <submittedName>
        <fullName evidence="1">Polysaccharide lyase</fullName>
    </submittedName>
</protein>
<evidence type="ECO:0000313" key="1">
    <source>
        <dbReference type="EMBL" id="MCF2501477.1"/>
    </source>
</evidence>
<sequence>MSAKSIPGWVMMLLVAGLHVLLSSCEPMKIDKPQEVTGPQQPADNILASYNFNETIGEWAERNTCCDWSATLTDSVKRNGLRSARIELRKGDLSQGAPWSEFGLSPNKNREEWYAFSVYFPRSFVKDTIEESIVQWQALPDFSKGEKWRSPPLLLGVLNDSIVLEVRSDSKEVNHQGDYTFNRLNLGRLDKEQWLDWVFHIRWSYDNTGVIEVWKNGKLVLQRINEPNAYNDAMYPYFKIGLYKWGWERKSKTVTNSRIMFIDEVKVGNESSGYEKVAIQSR</sequence>
<proteinExistence type="predicted"/>
<dbReference type="Proteomes" id="UP001139411">
    <property type="component" value="Unassembled WGS sequence"/>
</dbReference>
<dbReference type="RefSeq" id="WP_235179631.1">
    <property type="nucleotide sequence ID" value="NZ_JAKFFV010000021.1"/>
</dbReference>
<dbReference type="GO" id="GO:0016829">
    <property type="term" value="F:lyase activity"/>
    <property type="evidence" value="ECO:0007669"/>
    <property type="project" value="UniProtKB-KW"/>
</dbReference>
<comment type="caution">
    <text evidence="1">The sequence shown here is derived from an EMBL/GenBank/DDBJ whole genome shotgun (WGS) entry which is preliminary data.</text>
</comment>
<reference evidence="1" key="1">
    <citation type="submission" date="2022-01" db="EMBL/GenBank/DDBJ databases">
        <title>Novel species in genus Dyadobacter.</title>
        <authorList>
            <person name="Ma C."/>
        </authorList>
    </citation>
    <scope>NUCLEOTIDE SEQUENCE</scope>
    <source>
        <strain evidence="1">CY357</strain>
    </source>
</reference>
<keyword evidence="1" id="KW-0456">Lyase</keyword>
<organism evidence="1 2">
    <name type="scientific">Dyadobacter chenhuakuii</name>
    <dbReference type="NCBI Taxonomy" id="2909339"/>
    <lineage>
        <taxon>Bacteria</taxon>
        <taxon>Pseudomonadati</taxon>
        <taxon>Bacteroidota</taxon>
        <taxon>Cytophagia</taxon>
        <taxon>Cytophagales</taxon>
        <taxon>Spirosomataceae</taxon>
        <taxon>Dyadobacter</taxon>
    </lineage>
</organism>
<accession>A0A9X1QJA0</accession>
<dbReference type="PROSITE" id="PS51257">
    <property type="entry name" value="PROKAR_LIPOPROTEIN"/>
    <property type="match status" value="1"/>
</dbReference>
<evidence type="ECO:0000313" key="2">
    <source>
        <dbReference type="Proteomes" id="UP001139411"/>
    </source>
</evidence>
<gene>
    <name evidence="1" type="ORF">L0661_24380</name>
</gene>
<dbReference type="AlphaFoldDB" id="A0A9X1QJA0"/>
<name>A0A9X1QJA0_9BACT</name>